<dbReference type="GO" id="GO:0043916">
    <property type="term" value="F:DNA-7-methylguanine glycosylase activity"/>
    <property type="evidence" value="ECO:0007669"/>
    <property type="project" value="TreeGrafter"/>
</dbReference>
<evidence type="ECO:0000256" key="2">
    <source>
        <dbReference type="ARBA" id="ARBA00012000"/>
    </source>
</evidence>
<dbReference type="Proteomes" id="UP000243413">
    <property type="component" value="Chromosome I"/>
</dbReference>
<dbReference type="EMBL" id="LT629763">
    <property type="protein sequence ID" value="SDR89324.1"/>
    <property type="molecule type" value="Genomic_DNA"/>
</dbReference>
<keyword evidence="3" id="KW-0227">DNA damage</keyword>
<evidence type="ECO:0000256" key="1">
    <source>
        <dbReference type="ARBA" id="ARBA00000086"/>
    </source>
</evidence>
<dbReference type="PANTHER" id="PTHR43003">
    <property type="entry name" value="DNA-3-METHYLADENINE GLYCOSYLASE"/>
    <property type="match status" value="1"/>
</dbReference>
<dbReference type="Gene3D" id="1.10.340.30">
    <property type="entry name" value="Hypothetical protein, domain 2"/>
    <property type="match status" value="1"/>
</dbReference>
<dbReference type="GO" id="GO:0032131">
    <property type="term" value="F:alkylated DNA binding"/>
    <property type="evidence" value="ECO:0007669"/>
    <property type="project" value="TreeGrafter"/>
</dbReference>
<dbReference type="GO" id="GO:0005737">
    <property type="term" value="C:cytoplasm"/>
    <property type="evidence" value="ECO:0007669"/>
    <property type="project" value="TreeGrafter"/>
</dbReference>
<evidence type="ECO:0000256" key="4">
    <source>
        <dbReference type="ARBA" id="ARBA00023204"/>
    </source>
</evidence>
<evidence type="ECO:0000259" key="5">
    <source>
        <dbReference type="SMART" id="SM00478"/>
    </source>
</evidence>
<dbReference type="GO" id="GO:0008725">
    <property type="term" value="F:DNA-3-methyladenine glycosylase activity"/>
    <property type="evidence" value="ECO:0007669"/>
    <property type="project" value="TreeGrafter"/>
</dbReference>
<evidence type="ECO:0000256" key="3">
    <source>
        <dbReference type="ARBA" id="ARBA00022763"/>
    </source>
</evidence>
<feature type="domain" description="DNA-3-methyladenine glycosylase AlkA N-terminal" evidence="6">
    <location>
        <begin position="11"/>
        <end position="129"/>
    </location>
</feature>
<dbReference type="STRING" id="472181.SAMN05216271_0671"/>
<dbReference type="InterPro" id="IPR011257">
    <property type="entry name" value="DNA_glycosylase"/>
</dbReference>
<sequence length="310" mass="33958">MHDLNHGVRIRTTLALPGDFRVDDVQRFYRRDGQQLAERVNERAVYKALLYRGVPSRLVIDFSPLPAARISLHSDAPVELTEAALGDWAARLLGLTQPIESFSRCYAEHPHLGELLQANPGLRIPQAILPFEAACWAVIGQMISVEAATSNRRRLIQTFGVTHSSGLLCHPDAAILAGLDEAQLRSCGLSRSKVAALQLLAKETLAGQLPLEQTATLDTAAAQRLPADLLALRGIGPWTASYILLRGFGLLDGSLHGDVVVRKRLQRLLALEAAPDQRETAAWLATFSPYRALVAAHLWAMPSEQKTTDY</sequence>
<dbReference type="OrthoDB" id="9811249at2"/>
<dbReference type="GO" id="GO:0006285">
    <property type="term" value="P:base-excision repair, AP site formation"/>
    <property type="evidence" value="ECO:0007669"/>
    <property type="project" value="TreeGrafter"/>
</dbReference>
<accession>A0A1H1MRA4</accession>
<dbReference type="AlphaFoldDB" id="A0A1H1MRA4"/>
<dbReference type="EC" id="3.2.2.21" evidence="2"/>
<dbReference type="InterPro" id="IPR010316">
    <property type="entry name" value="AlkA_N"/>
</dbReference>
<dbReference type="GO" id="GO:0032993">
    <property type="term" value="C:protein-DNA complex"/>
    <property type="evidence" value="ECO:0007669"/>
    <property type="project" value="TreeGrafter"/>
</dbReference>
<dbReference type="SMART" id="SM01009">
    <property type="entry name" value="AlkA_N"/>
    <property type="match status" value="1"/>
</dbReference>
<evidence type="ECO:0000313" key="7">
    <source>
        <dbReference type="EMBL" id="SDR89324.1"/>
    </source>
</evidence>
<dbReference type="GO" id="GO:0006307">
    <property type="term" value="P:DNA alkylation repair"/>
    <property type="evidence" value="ECO:0007669"/>
    <property type="project" value="TreeGrafter"/>
</dbReference>
<dbReference type="InterPro" id="IPR051912">
    <property type="entry name" value="Alkylbase_DNA_Glycosylase/TA"/>
</dbReference>
<dbReference type="Pfam" id="PF00730">
    <property type="entry name" value="HhH-GPD"/>
    <property type="match status" value="1"/>
</dbReference>
<name>A0A1H1MRA4_9GAMM</name>
<feature type="domain" description="HhH-GPD" evidence="5">
    <location>
        <begin position="139"/>
        <end position="303"/>
    </location>
</feature>
<dbReference type="Gene3D" id="1.10.1670.40">
    <property type="match status" value="1"/>
</dbReference>
<dbReference type="PANTHER" id="PTHR43003:SF13">
    <property type="entry name" value="DNA-3-METHYLADENINE GLYCOSYLASE 2"/>
    <property type="match status" value="1"/>
</dbReference>
<dbReference type="InterPro" id="IPR003265">
    <property type="entry name" value="HhH-GPD_domain"/>
</dbReference>
<dbReference type="SMART" id="SM00478">
    <property type="entry name" value="ENDO3c"/>
    <property type="match status" value="1"/>
</dbReference>
<comment type="catalytic activity">
    <reaction evidence="1">
        <text>Hydrolysis of alkylated DNA, releasing 3-methyladenine, 3-methylguanine, 7-methylguanine and 7-methyladenine.</text>
        <dbReference type="EC" id="3.2.2.21"/>
    </reaction>
</comment>
<gene>
    <name evidence="7" type="ORF">SAMN05216271_0671</name>
</gene>
<dbReference type="SUPFAM" id="SSF48150">
    <property type="entry name" value="DNA-glycosylase"/>
    <property type="match status" value="1"/>
</dbReference>
<keyword evidence="4" id="KW-0234">DNA repair</keyword>
<evidence type="ECO:0000313" key="8">
    <source>
        <dbReference type="Proteomes" id="UP000243413"/>
    </source>
</evidence>
<organism evidence="7 8">
    <name type="scientific">Halopseudomonas sabulinigri</name>
    <dbReference type="NCBI Taxonomy" id="472181"/>
    <lineage>
        <taxon>Bacteria</taxon>
        <taxon>Pseudomonadati</taxon>
        <taxon>Pseudomonadota</taxon>
        <taxon>Gammaproteobacteria</taxon>
        <taxon>Pseudomonadales</taxon>
        <taxon>Pseudomonadaceae</taxon>
        <taxon>Halopseudomonas</taxon>
    </lineage>
</organism>
<dbReference type="RefSeq" id="WP_092283819.1">
    <property type="nucleotide sequence ID" value="NZ_LT629763.1"/>
</dbReference>
<protein>
    <recommendedName>
        <fullName evidence="2">DNA-3-methyladenine glycosylase II</fullName>
        <ecNumber evidence="2">3.2.2.21</ecNumber>
    </recommendedName>
</protein>
<dbReference type="CDD" id="cd00056">
    <property type="entry name" value="ENDO3c"/>
    <property type="match status" value="1"/>
</dbReference>
<reference evidence="8" key="1">
    <citation type="submission" date="2016-10" db="EMBL/GenBank/DDBJ databases">
        <authorList>
            <person name="Varghese N."/>
            <person name="Submissions S."/>
        </authorList>
    </citation>
    <scope>NUCLEOTIDE SEQUENCE [LARGE SCALE GENOMIC DNA]</scope>
    <source>
        <strain evidence="8">JCM 14963</strain>
    </source>
</reference>
<proteinExistence type="predicted"/>
<evidence type="ECO:0000259" key="6">
    <source>
        <dbReference type="SMART" id="SM01009"/>
    </source>
</evidence>